<proteinExistence type="predicted"/>
<sequence length="64" mass="7702">MYKYMYKEAQTNGLFRGPSDHREIIDKYSKEGWRFVTAIPTEFYNNGEIKKFDLVFEKQINDSI</sequence>
<dbReference type="Pfam" id="PF13783">
    <property type="entry name" value="DUF4177"/>
    <property type="match status" value="1"/>
</dbReference>
<keyword evidence="2" id="KW-1185">Reference proteome</keyword>
<evidence type="ECO:0000313" key="1">
    <source>
        <dbReference type="EMBL" id="MDC4240242.1"/>
    </source>
</evidence>
<dbReference type="RefSeq" id="WP_097034469.1">
    <property type="nucleotide sequence ID" value="NZ_JALDMI010000001.1"/>
</dbReference>
<reference evidence="1" key="1">
    <citation type="submission" date="2022-05" db="EMBL/GenBank/DDBJ databases">
        <title>Draft genome sequence of Clostridium tertium strain CP3 isolated from Peru.</title>
        <authorList>
            <person name="Hurtado R."/>
            <person name="Lima L."/>
            <person name="Sousa T."/>
            <person name="Jaiswal A.K."/>
            <person name="Tiwari S."/>
            <person name="Maturrano L."/>
            <person name="Brenig B."/>
            <person name="Azevedo V."/>
        </authorList>
    </citation>
    <scope>NUCLEOTIDE SEQUENCE</scope>
    <source>
        <strain evidence="1">CP3</strain>
    </source>
</reference>
<protein>
    <submittedName>
        <fullName evidence="1">DUF4177 domain-containing protein</fullName>
    </submittedName>
</protein>
<accession>A0A9X3XNL5</accession>
<gene>
    <name evidence="1" type="ORF">NE398_08690</name>
</gene>
<name>A0A9X3XNL5_9CLOT</name>
<comment type="caution">
    <text evidence="1">The sequence shown here is derived from an EMBL/GenBank/DDBJ whole genome shotgun (WGS) entry which is preliminary data.</text>
</comment>
<dbReference type="AlphaFoldDB" id="A0A9X3XNL5"/>
<organism evidence="1 2">
    <name type="scientific">Clostridium tertium</name>
    <dbReference type="NCBI Taxonomy" id="1559"/>
    <lineage>
        <taxon>Bacteria</taxon>
        <taxon>Bacillati</taxon>
        <taxon>Bacillota</taxon>
        <taxon>Clostridia</taxon>
        <taxon>Eubacteriales</taxon>
        <taxon>Clostridiaceae</taxon>
        <taxon>Clostridium</taxon>
    </lineage>
</organism>
<evidence type="ECO:0000313" key="2">
    <source>
        <dbReference type="Proteomes" id="UP001141183"/>
    </source>
</evidence>
<dbReference type="Proteomes" id="UP001141183">
    <property type="component" value="Unassembled WGS sequence"/>
</dbReference>
<dbReference type="EMBL" id="JAMRYU010000008">
    <property type="protein sequence ID" value="MDC4240242.1"/>
    <property type="molecule type" value="Genomic_DNA"/>
</dbReference>
<dbReference type="InterPro" id="IPR025234">
    <property type="entry name" value="YjzH-like"/>
</dbReference>